<comment type="subcellular location">
    <subcellularLocation>
        <location evidence="1">Cell membrane</location>
        <topology evidence="1">Multi-pass membrane protein</topology>
    </subcellularLocation>
</comment>
<keyword evidence="5 6" id="KW-0472">Membrane</keyword>
<feature type="transmembrane region" description="Helical" evidence="6">
    <location>
        <begin position="325"/>
        <end position="344"/>
    </location>
</feature>
<feature type="transmembrane region" description="Helical" evidence="6">
    <location>
        <begin position="148"/>
        <end position="171"/>
    </location>
</feature>
<dbReference type="EMBL" id="CP019454">
    <property type="protein sequence ID" value="AUW93416.1"/>
    <property type="molecule type" value="Genomic_DNA"/>
</dbReference>
<feature type="domain" description="Major facilitator superfamily (MFS) profile" evidence="7">
    <location>
        <begin position="13"/>
        <end position="553"/>
    </location>
</feature>
<protein>
    <submittedName>
        <fullName evidence="8">MFS transporter</fullName>
    </submittedName>
</protein>
<evidence type="ECO:0000256" key="3">
    <source>
        <dbReference type="ARBA" id="ARBA00022692"/>
    </source>
</evidence>
<evidence type="ECO:0000256" key="6">
    <source>
        <dbReference type="SAM" id="Phobius"/>
    </source>
</evidence>
<evidence type="ECO:0000259" key="7">
    <source>
        <dbReference type="PROSITE" id="PS50850"/>
    </source>
</evidence>
<evidence type="ECO:0000256" key="2">
    <source>
        <dbReference type="ARBA" id="ARBA00022448"/>
    </source>
</evidence>
<dbReference type="PROSITE" id="PS50850">
    <property type="entry name" value="MFS"/>
    <property type="match status" value="1"/>
</dbReference>
<feature type="transmembrane region" description="Helical" evidence="6">
    <location>
        <begin position="54"/>
        <end position="73"/>
    </location>
</feature>
<feature type="transmembrane region" description="Helical" evidence="6">
    <location>
        <begin position="85"/>
        <end position="106"/>
    </location>
</feature>
<feature type="transmembrane region" description="Helical" evidence="6">
    <location>
        <begin position="462"/>
        <end position="484"/>
    </location>
</feature>
<keyword evidence="4 6" id="KW-1133">Transmembrane helix</keyword>
<evidence type="ECO:0000313" key="8">
    <source>
        <dbReference type="EMBL" id="AUW93416.1"/>
    </source>
</evidence>
<feature type="transmembrane region" description="Helical" evidence="6">
    <location>
        <begin position="112"/>
        <end position="136"/>
    </location>
</feature>
<evidence type="ECO:0000313" key="9">
    <source>
        <dbReference type="Proteomes" id="UP000325292"/>
    </source>
</evidence>
<dbReference type="InterPro" id="IPR011701">
    <property type="entry name" value="MFS"/>
</dbReference>
<sequence>MAKTHGVAYKWIALSNTTLGILMAAINGTSVIIALPAIFRGIHVNPLAPGQTGLLLWVLMGFNVATTILLVSFGRLSDSYGRVRLYNLGFAVFTLGSILLSITWGHGTAGEWQLIIFRVVQGIGGAFLFANSAAILTDAFPTNERGFALGLNQVAGIGGAVIGIVLGGLMAAINWRWVFLINVPFGLLGTIWAYVALKESGRPRSPLRLDWIGNITFAVGLLGVLLGLTYSIQPYGHHATGWSSPFVLISLIGGLVLLAIFVVTEMYIKEPMFNMRLFGNQAFSAGNIAGLLAAVARGGLQFMLIIWLQGIWLPLHGVSFVNTPLQAGIDTLPQMVGFLIAGPVSGRLSDRFGARWFGLAGMLVAATGFLWLTSLPADFHYWTFAGAIFLLGIGMGLFASPNSAAIMNSVPARYRGAASGMRSTFMNAGMMLSMGLFFTMVISGLNQKLPDAMRHGLQAFHLPATLVAGLSHLPPIAALFAALLGYNPIQTILPAAVLHSLPATSTQVLISREFFPHLIANPFMSALRTVFIFSAVISFIAAIASLLRGPQYIYSEDEVKTSLSPTDPLQRRYLAVALLGIYASRQKLKQDDSVEAQALLKRSLSLLMIATDPKRFAKNMSTHRTKGGSIAQ</sequence>
<feature type="transmembrane region" description="Helical" evidence="6">
    <location>
        <begin position="209"/>
        <end position="232"/>
    </location>
</feature>
<dbReference type="PANTHER" id="PTHR23501">
    <property type="entry name" value="MAJOR FACILITATOR SUPERFAMILY"/>
    <property type="match status" value="1"/>
</dbReference>
<feature type="transmembrane region" description="Helical" evidence="6">
    <location>
        <begin position="491"/>
        <end position="510"/>
    </location>
</feature>
<organism evidence="8 9">
    <name type="scientific">Sulfobacillus thermotolerans</name>
    <dbReference type="NCBI Taxonomy" id="338644"/>
    <lineage>
        <taxon>Bacteria</taxon>
        <taxon>Bacillati</taxon>
        <taxon>Bacillota</taxon>
        <taxon>Clostridia</taxon>
        <taxon>Eubacteriales</taxon>
        <taxon>Clostridiales Family XVII. Incertae Sedis</taxon>
        <taxon>Sulfobacillus</taxon>
    </lineage>
</organism>
<dbReference type="PANTHER" id="PTHR23501:SF5">
    <property type="entry name" value="TRANSPORT PROTEIN"/>
    <property type="match status" value="1"/>
</dbReference>
<evidence type="ECO:0000256" key="1">
    <source>
        <dbReference type="ARBA" id="ARBA00004651"/>
    </source>
</evidence>
<evidence type="ECO:0000256" key="5">
    <source>
        <dbReference type="ARBA" id="ARBA00023136"/>
    </source>
</evidence>
<reference evidence="8 9" key="1">
    <citation type="journal article" date="2019" name="Sci. Rep.">
        <title>Sulfobacillus thermotolerans: new insights into resistance and metabolic capacities of acidophilic chemolithotrophs.</title>
        <authorList>
            <person name="Panyushkina A.E."/>
            <person name="Babenko V.V."/>
            <person name="Nikitina A.S."/>
            <person name="Selezneva O.V."/>
            <person name="Tsaplina I.A."/>
            <person name="Letarova M.A."/>
            <person name="Kostryukova E.S."/>
            <person name="Letarov A.V."/>
        </authorList>
    </citation>
    <scope>NUCLEOTIDE SEQUENCE [LARGE SCALE GENOMIC DNA]</scope>
    <source>
        <strain evidence="8 9">Kr1</strain>
    </source>
</reference>
<accession>A0ABN5GY02</accession>
<feature type="transmembrane region" description="Helical" evidence="6">
    <location>
        <begin position="288"/>
        <end position="313"/>
    </location>
</feature>
<feature type="transmembrane region" description="Helical" evidence="6">
    <location>
        <begin position="177"/>
        <end position="197"/>
    </location>
</feature>
<evidence type="ECO:0000256" key="4">
    <source>
        <dbReference type="ARBA" id="ARBA00022989"/>
    </source>
</evidence>
<feature type="transmembrane region" description="Helical" evidence="6">
    <location>
        <begin position="420"/>
        <end position="442"/>
    </location>
</feature>
<gene>
    <name evidence="8" type="ORF">BXT84_05145</name>
</gene>
<dbReference type="Pfam" id="PF07690">
    <property type="entry name" value="MFS_1"/>
    <property type="match status" value="1"/>
</dbReference>
<feature type="transmembrane region" description="Helical" evidence="6">
    <location>
        <begin position="379"/>
        <end position="399"/>
    </location>
</feature>
<feature type="transmembrane region" description="Helical" evidence="6">
    <location>
        <begin position="530"/>
        <end position="547"/>
    </location>
</feature>
<feature type="transmembrane region" description="Helical" evidence="6">
    <location>
        <begin position="356"/>
        <end position="373"/>
    </location>
</feature>
<dbReference type="Proteomes" id="UP000325292">
    <property type="component" value="Chromosome"/>
</dbReference>
<keyword evidence="2" id="KW-0813">Transport</keyword>
<dbReference type="InterPro" id="IPR036259">
    <property type="entry name" value="MFS_trans_sf"/>
</dbReference>
<keyword evidence="9" id="KW-1185">Reference proteome</keyword>
<dbReference type="Gene3D" id="1.20.1250.20">
    <property type="entry name" value="MFS general substrate transporter like domains"/>
    <property type="match status" value="2"/>
</dbReference>
<dbReference type="InterPro" id="IPR020846">
    <property type="entry name" value="MFS_dom"/>
</dbReference>
<name>A0ABN5GY02_9FIRM</name>
<feature type="transmembrane region" description="Helical" evidence="6">
    <location>
        <begin position="21"/>
        <end position="42"/>
    </location>
</feature>
<dbReference type="SUPFAM" id="SSF103473">
    <property type="entry name" value="MFS general substrate transporter"/>
    <property type="match status" value="2"/>
</dbReference>
<dbReference type="CDD" id="cd17321">
    <property type="entry name" value="MFS_MMR_MDR_like"/>
    <property type="match status" value="1"/>
</dbReference>
<dbReference type="Pfam" id="PF00083">
    <property type="entry name" value="Sugar_tr"/>
    <property type="match status" value="1"/>
</dbReference>
<dbReference type="RefSeq" id="WP_242968427.1">
    <property type="nucleotide sequence ID" value="NZ_CP133983.1"/>
</dbReference>
<dbReference type="InterPro" id="IPR005828">
    <property type="entry name" value="MFS_sugar_transport-like"/>
</dbReference>
<proteinExistence type="predicted"/>
<keyword evidence="3 6" id="KW-0812">Transmembrane</keyword>
<feature type="transmembrane region" description="Helical" evidence="6">
    <location>
        <begin position="244"/>
        <end position="268"/>
    </location>
</feature>